<organism evidence="4 5">
    <name type="scientific">Wickerhamomyces pijperi</name>
    <name type="common">Yeast</name>
    <name type="synonym">Pichia pijperi</name>
    <dbReference type="NCBI Taxonomy" id="599730"/>
    <lineage>
        <taxon>Eukaryota</taxon>
        <taxon>Fungi</taxon>
        <taxon>Dikarya</taxon>
        <taxon>Ascomycota</taxon>
        <taxon>Saccharomycotina</taxon>
        <taxon>Saccharomycetes</taxon>
        <taxon>Phaffomycetales</taxon>
        <taxon>Wickerhamomycetaceae</taxon>
        <taxon>Wickerhamomyces</taxon>
    </lineage>
</organism>
<keyword evidence="5" id="KW-1185">Reference proteome</keyword>
<feature type="domain" description="Maltose/galactoside acetyltransferase" evidence="3">
    <location>
        <begin position="29"/>
        <end position="90"/>
    </location>
</feature>
<protein>
    <recommendedName>
        <fullName evidence="3">Maltose/galactoside acetyltransferase domain-containing protein</fullName>
    </recommendedName>
</protein>
<evidence type="ECO:0000256" key="1">
    <source>
        <dbReference type="ARBA" id="ARBA00007274"/>
    </source>
</evidence>
<proteinExistence type="inferred from homology"/>
<dbReference type="SUPFAM" id="SSF51161">
    <property type="entry name" value="Trimeric LpxA-like enzymes"/>
    <property type="match status" value="1"/>
</dbReference>
<gene>
    <name evidence="4" type="ORF">WICPIJ_008646</name>
</gene>
<dbReference type="PANTHER" id="PTHR23416:SF54">
    <property type="entry name" value="ACETYLTRANSFERASE, CYSE_LACA_LPXA_NODL FAMILY (AFU_ORTHOLOGUE AFUA_2G08430)-RELATED"/>
    <property type="match status" value="1"/>
</dbReference>
<evidence type="ECO:0000313" key="5">
    <source>
        <dbReference type="Proteomes" id="UP000774326"/>
    </source>
</evidence>
<dbReference type="Proteomes" id="UP000774326">
    <property type="component" value="Unassembled WGS sequence"/>
</dbReference>
<dbReference type="Pfam" id="PF12464">
    <property type="entry name" value="Mac"/>
    <property type="match status" value="1"/>
</dbReference>
<dbReference type="AlphaFoldDB" id="A0A9P8THX4"/>
<dbReference type="GO" id="GO:0016407">
    <property type="term" value="F:acetyltransferase activity"/>
    <property type="evidence" value="ECO:0007669"/>
    <property type="project" value="InterPro"/>
</dbReference>
<comment type="caution">
    <text evidence="4">The sequence shown here is derived from an EMBL/GenBank/DDBJ whole genome shotgun (WGS) entry which is preliminary data.</text>
</comment>
<dbReference type="InterPro" id="IPR011004">
    <property type="entry name" value="Trimer_LpxA-like_sf"/>
</dbReference>
<reference evidence="4" key="1">
    <citation type="journal article" date="2021" name="Open Biol.">
        <title>Shared evolutionary footprints suggest mitochondrial oxidative damage underlies multiple complex I losses in fungi.</title>
        <authorList>
            <person name="Schikora-Tamarit M.A."/>
            <person name="Marcet-Houben M."/>
            <person name="Nosek J."/>
            <person name="Gabaldon T."/>
        </authorList>
    </citation>
    <scope>NUCLEOTIDE SEQUENCE</scope>
    <source>
        <strain evidence="4">CBS2887</strain>
    </source>
</reference>
<accession>A0A9P8THX4</accession>
<dbReference type="Gene3D" id="2.160.10.10">
    <property type="entry name" value="Hexapeptide repeat proteins"/>
    <property type="match status" value="1"/>
</dbReference>
<name>A0A9P8THX4_WICPI</name>
<keyword evidence="2" id="KW-0808">Transferase</keyword>
<dbReference type="PROSITE" id="PS00101">
    <property type="entry name" value="HEXAPEP_TRANSFERASES"/>
    <property type="match status" value="1"/>
</dbReference>
<dbReference type="InterPro" id="IPR018357">
    <property type="entry name" value="Hexapep_transf_CS"/>
</dbReference>
<dbReference type="EMBL" id="JAEUBG010004969">
    <property type="protein sequence ID" value="KAH3679265.1"/>
    <property type="molecule type" value="Genomic_DNA"/>
</dbReference>
<evidence type="ECO:0000259" key="3">
    <source>
        <dbReference type="SMART" id="SM01266"/>
    </source>
</evidence>
<reference evidence="4" key="2">
    <citation type="submission" date="2021-01" db="EMBL/GenBank/DDBJ databases">
        <authorList>
            <person name="Schikora-Tamarit M.A."/>
        </authorList>
    </citation>
    <scope>NUCLEOTIDE SEQUENCE</scope>
    <source>
        <strain evidence="4">CBS2887</strain>
    </source>
</reference>
<dbReference type="OrthoDB" id="25818at2759"/>
<evidence type="ECO:0000256" key="2">
    <source>
        <dbReference type="ARBA" id="ARBA00022679"/>
    </source>
</evidence>
<dbReference type="Pfam" id="PF00132">
    <property type="entry name" value="Hexapep"/>
    <property type="match status" value="1"/>
</dbReference>
<evidence type="ECO:0000313" key="4">
    <source>
        <dbReference type="EMBL" id="KAH3679265.1"/>
    </source>
</evidence>
<comment type="similarity">
    <text evidence="1">Belongs to the transferase hexapeptide repeat family.</text>
</comment>
<sequence>MAQRFEKNQELIQYAYENLKGIPLNCDEYEKMISGMHYHCWTPELDNARLERHEQARQYGDISFRDFQTTPEFHKARYEYLKKIFGKVGDEVNSLYIEPPFNIDYGFNVSLGERFYANFNLTILDCSIVKIGDYVMCGPNVTLSCASHSLDPYERTIKDIEWAREITIGDAVWLGAGVTVLGGVTIGEGAVIGANSVVTKDIPPYTVYAGTPARFIKNIEVVSKESQIEELGKVRFGN</sequence>
<dbReference type="SMART" id="SM01266">
    <property type="entry name" value="Mac"/>
    <property type="match status" value="1"/>
</dbReference>
<dbReference type="PANTHER" id="PTHR23416">
    <property type="entry name" value="SIALIC ACID SYNTHASE-RELATED"/>
    <property type="match status" value="1"/>
</dbReference>
<dbReference type="InterPro" id="IPR001451">
    <property type="entry name" value="Hexapep"/>
</dbReference>
<dbReference type="CDD" id="cd03357">
    <property type="entry name" value="LbH_MAT_GAT"/>
    <property type="match status" value="1"/>
</dbReference>
<dbReference type="InterPro" id="IPR051159">
    <property type="entry name" value="Hexapeptide_acetyltransf"/>
</dbReference>
<dbReference type="InterPro" id="IPR024688">
    <property type="entry name" value="Mac_dom"/>
</dbReference>
<dbReference type="GO" id="GO:0008374">
    <property type="term" value="F:O-acyltransferase activity"/>
    <property type="evidence" value="ECO:0007669"/>
    <property type="project" value="TreeGrafter"/>
</dbReference>